<keyword evidence="1" id="KW-0472">Membrane</keyword>
<dbReference type="Proteomes" id="UP001195483">
    <property type="component" value="Unassembled WGS sequence"/>
</dbReference>
<reference evidence="2" key="3">
    <citation type="submission" date="2023-05" db="EMBL/GenBank/DDBJ databases">
        <authorList>
            <person name="Smith C.H."/>
        </authorList>
    </citation>
    <scope>NUCLEOTIDE SEQUENCE</scope>
    <source>
        <strain evidence="2">CHS0354</strain>
        <tissue evidence="2">Mantle</tissue>
    </source>
</reference>
<sequence>MNLKDLRAHPFTAISLAATDRMKEIPAGAPDVSVNCKGNRQEDVLLAISVLKMQMPFIFLALFEVMEKM</sequence>
<protein>
    <submittedName>
        <fullName evidence="2">Uncharacterized protein</fullName>
    </submittedName>
</protein>
<proteinExistence type="predicted"/>
<accession>A0AAE0SUG9</accession>
<comment type="caution">
    <text evidence="2">The sequence shown here is derived from an EMBL/GenBank/DDBJ whole genome shotgun (WGS) entry which is preliminary data.</text>
</comment>
<keyword evidence="1" id="KW-0812">Transmembrane</keyword>
<name>A0AAE0SUG9_9BIVA</name>
<keyword evidence="1" id="KW-1133">Transmembrane helix</keyword>
<gene>
    <name evidence="2" type="ORF">CHS0354_042363</name>
</gene>
<reference evidence="2" key="2">
    <citation type="journal article" date="2021" name="Genome Biol. Evol.">
        <title>Developing a high-quality reference genome for a parasitic bivalve with doubly uniparental inheritance (Bivalvia: Unionida).</title>
        <authorList>
            <person name="Smith C.H."/>
        </authorList>
    </citation>
    <scope>NUCLEOTIDE SEQUENCE</scope>
    <source>
        <strain evidence="2">CHS0354</strain>
        <tissue evidence="2">Mantle</tissue>
    </source>
</reference>
<feature type="transmembrane region" description="Helical" evidence="1">
    <location>
        <begin position="44"/>
        <end position="63"/>
    </location>
</feature>
<evidence type="ECO:0000313" key="2">
    <source>
        <dbReference type="EMBL" id="KAK3598009.1"/>
    </source>
</evidence>
<evidence type="ECO:0000313" key="3">
    <source>
        <dbReference type="Proteomes" id="UP001195483"/>
    </source>
</evidence>
<organism evidence="2 3">
    <name type="scientific">Potamilus streckersoni</name>
    <dbReference type="NCBI Taxonomy" id="2493646"/>
    <lineage>
        <taxon>Eukaryota</taxon>
        <taxon>Metazoa</taxon>
        <taxon>Spiralia</taxon>
        <taxon>Lophotrochozoa</taxon>
        <taxon>Mollusca</taxon>
        <taxon>Bivalvia</taxon>
        <taxon>Autobranchia</taxon>
        <taxon>Heteroconchia</taxon>
        <taxon>Palaeoheterodonta</taxon>
        <taxon>Unionida</taxon>
        <taxon>Unionoidea</taxon>
        <taxon>Unionidae</taxon>
        <taxon>Ambleminae</taxon>
        <taxon>Lampsilini</taxon>
        <taxon>Potamilus</taxon>
    </lineage>
</organism>
<reference evidence="2" key="1">
    <citation type="journal article" date="2021" name="Genome Biol. Evol.">
        <title>A High-Quality Reference Genome for a Parasitic Bivalve with Doubly Uniparental Inheritance (Bivalvia: Unionida).</title>
        <authorList>
            <person name="Smith C.H."/>
        </authorList>
    </citation>
    <scope>NUCLEOTIDE SEQUENCE</scope>
    <source>
        <strain evidence="2">CHS0354</strain>
    </source>
</reference>
<evidence type="ECO:0000256" key="1">
    <source>
        <dbReference type="SAM" id="Phobius"/>
    </source>
</evidence>
<keyword evidence="3" id="KW-1185">Reference proteome</keyword>
<dbReference type="EMBL" id="JAEAOA010002354">
    <property type="protein sequence ID" value="KAK3598009.1"/>
    <property type="molecule type" value="Genomic_DNA"/>
</dbReference>
<dbReference type="AlphaFoldDB" id="A0AAE0SUG9"/>